<keyword evidence="2" id="KW-0732">Signal</keyword>
<accession>A0A6A1UNY7</accession>
<comment type="caution">
    <text evidence="3">The sequence shown here is derived from an EMBL/GenBank/DDBJ whole genome shotgun (WGS) entry which is preliminary data.</text>
</comment>
<evidence type="ECO:0000256" key="2">
    <source>
        <dbReference type="SAM" id="SignalP"/>
    </source>
</evidence>
<name>A0A6A1UNY7_9ROSI</name>
<evidence type="ECO:0000313" key="3">
    <source>
        <dbReference type="EMBL" id="KAB1202214.1"/>
    </source>
</evidence>
<feature type="chain" id="PRO_5025635070" evidence="2">
    <location>
        <begin position="28"/>
        <end position="73"/>
    </location>
</feature>
<evidence type="ECO:0000313" key="4">
    <source>
        <dbReference type="Proteomes" id="UP000516437"/>
    </source>
</evidence>
<protein>
    <submittedName>
        <fullName evidence="3">Uncharacterized protein</fullName>
    </submittedName>
</protein>
<dbReference type="EMBL" id="RXIC02000026">
    <property type="protein sequence ID" value="KAB1202214.1"/>
    <property type="molecule type" value="Genomic_DNA"/>
</dbReference>
<sequence>MFISRSQAGCLFMILLSISALPREVLGTRHLTEKVEDSKTPQVGKDGSNAENEGYYGAVKREVPSCPDPLHNR</sequence>
<dbReference type="AlphaFoldDB" id="A0A6A1UNY7"/>
<dbReference type="OrthoDB" id="1427173at2759"/>
<feature type="region of interest" description="Disordered" evidence="1">
    <location>
        <begin position="32"/>
        <end position="73"/>
    </location>
</feature>
<organism evidence="3 4">
    <name type="scientific">Morella rubra</name>
    <name type="common">Chinese bayberry</name>
    <dbReference type="NCBI Taxonomy" id="262757"/>
    <lineage>
        <taxon>Eukaryota</taxon>
        <taxon>Viridiplantae</taxon>
        <taxon>Streptophyta</taxon>
        <taxon>Embryophyta</taxon>
        <taxon>Tracheophyta</taxon>
        <taxon>Spermatophyta</taxon>
        <taxon>Magnoliopsida</taxon>
        <taxon>eudicotyledons</taxon>
        <taxon>Gunneridae</taxon>
        <taxon>Pentapetalae</taxon>
        <taxon>rosids</taxon>
        <taxon>fabids</taxon>
        <taxon>Fagales</taxon>
        <taxon>Myricaceae</taxon>
        <taxon>Morella</taxon>
    </lineage>
</organism>
<dbReference type="Proteomes" id="UP000516437">
    <property type="component" value="Chromosome 8"/>
</dbReference>
<feature type="signal peptide" evidence="2">
    <location>
        <begin position="1"/>
        <end position="27"/>
    </location>
</feature>
<proteinExistence type="predicted"/>
<gene>
    <name evidence="3" type="ORF">CJ030_MR8G001766</name>
</gene>
<keyword evidence="4" id="KW-1185">Reference proteome</keyword>
<evidence type="ECO:0000256" key="1">
    <source>
        <dbReference type="SAM" id="MobiDB-lite"/>
    </source>
</evidence>
<reference evidence="3 4" key="1">
    <citation type="journal article" date="2019" name="Plant Biotechnol. J.">
        <title>The red bayberry genome and genetic basis of sex determination.</title>
        <authorList>
            <person name="Jia H.M."/>
            <person name="Jia H.J."/>
            <person name="Cai Q.L."/>
            <person name="Wang Y."/>
            <person name="Zhao H.B."/>
            <person name="Yang W.F."/>
            <person name="Wang G.Y."/>
            <person name="Li Y.H."/>
            <person name="Zhan D.L."/>
            <person name="Shen Y.T."/>
            <person name="Niu Q.F."/>
            <person name="Chang L."/>
            <person name="Qiu J."/>
            <person name="Zhao L."/>
            <person name="Xie H.B."/>
            <person name="Fu W.Y."/>
            <person name="Jin J."/>
            <person name="Li X.W."/>
            <person name="Jiao Y."/>
            <person name="Zhou C.C."/>
            <person name="Tu T."/>
            <person name="Chai C.Y."/>
            <person name="Gao J.L."/>
            <person name="Fan L.J."/>
            <person name="van de Weg E."/>
            <person name="Wang J.Y."/>
            <person name="Gao Z.S."/>
        </authorList>
    </citation>
    <scope>NUCLEOTIDE SEQUENCE [LARGE SCALE GENOMIC DNA]</scope>
    <source>
        <tissue evidence="3">Leaves</tissue>
    </source>
</reference>